<proteinExistence type="predicted"/>
<evidence type="ECO:0000313" key="3">
    <source>
        <dbReference type="Proteomes" id="UP000018144"/>
    </source>
</evidence>
<keyword evidence="3" id="KW-1185">Reference proteome</keyword>
<feature type="region of interest" description="Disordered" evidence="1">
    <location>
        <begin position="65"/>
        <end position="114"/>
    </location>
</feature>
<evidence type="ECO:0000313" key="2">
    <source>
        <dbReference type="EMBL" id="CCX10030.1"/>
    </source>
</evidence>
<sequence>MVAGRCVAPREDGFDTTAGAPNRCGCQREHQTLDLGFCSNFFLPRFFPPLGGLPLIQISTSSSASLGHTSLKPLPPPRSSNFRNPRSQQQSNQSTRSRLRPNPPHVQLRIHDHHSGCDGSNDSFTGTYVHGLLCVVVVP</sequence>
<protein>
    <submittedName>
        <fullName evidence="2">Uncharacterized protein</fullName>
    </submittedName>
</protein>
<organism evidence="2 3">
    <name type="scientific">Pyronema omphalodes (strain CBS 100304)</name>
    <name type="common">Pyronema confluens</name>
    <dbReference type="NCBI Taxonomy" id="1076935"/>
    <lineage>
        <taxon>Eukaryota</taxon>
        <taxon>Fungi</taxon>
        <taxon>Dikarya</taxon>
        <taxon>Ascomycota</taxon>
        <taxon>Pezizomycotina</taxon>
        <taxon>Pezizomycetes</taxon>
        <taxon>Pezizales</taxon>
        <taxon>Pyronemataceae</taxon>
        <taxon>Pyronema</taxon>
    </lineage>
</organism>
<evidence type="ECO:0000256" key="1">
    <source>
        <dbReference type="SAM" id="MobiDB-lite"/>
    </source>
</evidence>
<name>U4L1T5_PYROM</name>
<dbReference type="Proteomes" id="UP000018144">
    <property type="component" value="Unassembled WGS sequence"/>
</dbReference>
<dbReference type="AlphaFoldDB" id="U4L1T5"/>
<feature type="compositionally biased region" description="Low complexity" evidence="1">
    <location>
        <begin position="79"/>
        <end position="96"/>
    </location>
</feature>
<dbReference type="EMBL" id="HF935502">
    <property type="protein sequence ID" value="CCX10030.1"/>
    <property type="molecule type" value="Genomic_DNA"/>
</dbReference>
<reference evidence="2 3" key="1">
    <citation type="journal article" date="2013" name="PLoS Genet.">
        <title>The genome and development-dependent transcriptomes of Pyronema confluens: a window into fungal evolution.</title>
        <authorList>
            <person name="Traeger S."/>
            <person name="Altegoer F."/>
            <person name="Freitag M."/>
            <person name="Gabaldon T."/>
            <person name="Kempken F."/>
            <person name="Kumar A."/>
            <person name="Marcet-Houben M."/>
            <person name="Poggeler S."/>
            <person name="Stajich J.E."/>
            <person name="Nowrousian M."/>
        </authorList>
    </citation>
    <scope>NUCLEOTIDE SEQUENCE [LARGE SCALE GENOMIC DNA]</scope>
    <source>
        <strain evidence="3">CBS 100304</strain>
        <tissue evidence="2">Vegetative mycelium</tissue>
    </source>
</reference>
<accession>U4L1T5</accession>
<gene>
    <name evidence="2" type="ORF">PCON_09623</name>
</gene>